<keyword evidence="3" id="KW-1003">Cell membrane</keyword>
<dbReference type="InterPro" id="IPR056227">
    <property type="entry name" value="TMD0_ABC"/>
</dbReference>
<evidence type="ECO:0000256" key="7">
    <source>
        <dbReference type="ARBA" id="ARBA00022989"/>
    </source>
</evidence>
<keyword evidence="8 10" id="KW-0472">Membrane</keyword>
<evidence type="ECO:0000259" key="11">
    <source>
        <dbReference type="PROSITE" id="PS50893"/>
    </source>
</evidence>
<dbReference type="InterPro" id="IPR017871">
    <property type="entry name" value="ABC_transporter-like_CS"/>
</dbReference>
<keyword evidence="6" id="KW-0067">ATP-binding</keyword>
<keyword evidence="14" id="KW-1185">Reference proteome</keyword>
<feature type="transmembrane region" description="Helical" evidence="10">
    <location>
        <begin position="34"/>
        <end position="53"/>
    </location>
</feature>
<dbReference type="InterPro" id="IPR027417">
    <property type="entry name" value="P-loop_NTPase"/>
</dbReference>
<evidence type="ECO:0000256" key="2">
    <source>
        <dbReference type="ARBA" id="ARBA00022448"/>
    </source>
</evidence>
<proteinExistence type="predicted"/>
<organism evidence="13 14">
    <name type="scientific">Colletotrichum simmondsii</name>
    <dbReference type="NCBI Taxonomy" id="703756"/>
    <lineage>
        <taxon>Eukaryota</taxon>
        <taxon>Fungi</taxon>
        <taxon>Dikarya</taxon>
        <taxon>Ascomycota</taxon>
        <taxon>Pezizomycotina</taxon>
        <taxon>Sordariomycetes</taxon>
        <taxon>Hypocreomycetidae</taxon>
        <taxon>Glomerellales</taxon>
        <taxon>Glomerellaceae</taxon>
        <taxon>Colletotrichum</taxon>
        <taxon>Colletotrichum acutatum species complex</taxon>
    </lineage>
</organism>
<evidence type="ECO:0000256" key="8">
    <source>
        <dbReference type="ARBA" id="ARBA00023136"/>
    </source>
</evidence>
<dbReference type="InterPro" id="IPR036640">
    <property type="entry name" value="ABC1_TM_sf"/>
</dbReference>
<dbReference type="InterPro" id="IPR050173">
    <property type="entry name" value="ABC_transporter_C-like"/>
</dbReference>
<keyword evidence="7 10" id="KW-1133">Transmembrane helix</keyword>
<evidence type="ECO:0008006" key="15">
    <source>
        <dbReference type="Google" id="ProtNLM"/>
    </source>
</evidence>
<dbReference type="Proteomes" id="UP000070328">
    <property type="component" value="Unassembled WGS sequence"/>
</dbReference>
<dbReference type="EMBL" id="JFBX01000393">
    <property type="protein sequence ID" value="KXH39597.1"/>
    <property type="molecule type" value="Genomic_DNA"/>
</dbReference>
<dbReference type="GO" id="GO:0016887">
    <property type="term" value="F:ATP hydrolysis activity"/>
    <property type="evidence" value="ECO:0007669"/>
    <property type="project" value="InterPro"/>
</dbReference>
<comment type="subcellular location">
    <subcellularLocation>
        <location evidence="1">Cell membrane</location>
        <topology evidence="1">Multi-pass membrane protein</topology>
    </subcellularLocation>
</comment>
<sequence>MDEACRTTTIRSFGPLAAGCNGVFDFTLLFEETILGLLPMLLALLLGLFRLLALRRREKLLPRNLHFYLKTASWALHVALDLTLALVIALSPSVRATSASTAASAVGIVSSLAFLWLAATEHARSPHPSAILTLYLLASTPLDILRARTLWFLDDSVVAAIFTTRLVLKAWLFGLEVKEKRETLIKARHDFTSEETAGIINRAFLWWLNRLFLIGFRKPLILGDLFPVDRELKFQPKDLMSQMQEDPGTISASNIGLMVSERPVGQGQGTGLSIAYALVYVGIAVVGVIYQSNVARLMTALRGSLTALLYRRTICKTASSSTDKGVATLISADMEKVVHGFAVVHELWANPTEMAVLTWLLVQQLHVSSVAGILVMLLCIGATLALTATASGRQAVWFESINDRVTTTINAVTSIKGVKLTGNTGPVRERVSHLRDCEIAKSQSFRKLLIGVFTFTYTSSIMAPVFAFGTYSILSLVRDTAPLTATVAFTSLTAFSLLSSAISSCINCVLAVVTARGSLDRMQAHMSTDPSSDEYEKYGSGNKKRRGSSSYPGVSDVDLEMMQMEPDSLLDVSEENPNANMGGKPSNAAIIMSDVTATWNADLPPIISGISLALPNSKLTMIIGPVGCGKTTLLNAILGEVPHATGTITLNRDELGYCSQTPWLTNATARENIIGMCAFDATWYAKVVRACGLDQDFQQLARADDAMVGSNGTTLSGGQKARIGLARLVYSRKRIAVLDDVCSGLDATTEQQVWSSLFGPTGLLAQQETTVVIATNSVNNLSSADHIVVLSTGGIVAWQGTYDDFGASGGVQAQVRDVATTNSNEERDGDIAGIDLPADGAVQPPISTTITKTIQSVELYKPSDRAVYVYYAKVIGWPRWAVFAVIHSRGTMSVERRLTKDDFLPSLGVWIQWWTSETITRGNERLAFYLAIYASMGLVAMLAFLCASSYFMLKIVPRSARKFHSTLLETVLNAPMSFFDVVDIGETCNRFSQDLQLIDTELPLALISTTISLISCIVQFVVIIIGSHYTGIIMPFIFVAILLVQRFYLRTSRRLRILDIESRGPVLSHFLDFISGGPTIRAFGWAEQYLSRANQALEECQKPFYGLAFAQQWLNLVLDLLNAGVAIIVVSIAVNTDMYSSGLTGLALLGIVGFGQNVKSFISTWTALELAMGAVARIQHLETTTASEHLPAEKETPPPYWPSAGHIVFEAVEASYRSDLPPVLKGISFQAFPGQRLGICGRTGSGKSSIVSALLRLINTSAGTIWIDGVDISTIPRNELRRRLITLPQEPFLAHGTVRSNLDPSGAHTDEELVTTLIKFRLWNASRLPDGLSTELTDASFSHGQRQLFCLAQASLRTDGRILIMDESTSYVDQETDELVQHLLREALPHCTTISIAHKIQTILDHDLVAVIDNGSVVELDSPAALLSREDSIFSELCRLSTAPR</sequence>
<protein>
    <recommendedName>
        <fullName evidence="15">ABC transporter</fullName>
    </recommendedName>
</protein>
<dbReference type="GO" id="GO:0005524">
    <property type="term" value="F:ATP binding"/>
    <property type="evidence" value="ECO:0007669"/>
    <property type="project" value="UniProtKB-KW"/>
</dbReference>
<dbReference type="SUPFAM" id="SSF52540">
    <property type="entry name" value="P-loop containing nucleoside triphosphate hydrolases"/>
    <property type="match status" value="2"/>
</dbReference>
<evidence type="ECO:0000256" key="1">
    <source>
        <dbReference type="ARBA" id="ARBA00004651"/>
    </source>
</evidence>
<feature type="transmembrane region" description="Helical" evidence="10">
    <location>
        <begin position="100"/>
        <end position="119"/>
    </location>
</feature>
<dbReference type="Pfam" id="PF24357">
    <property type="entry name" value="TMD0_ABC"/>
    <property type="match status" value="1"/>
</dbReference>
<dbReference type="PANTHER" id="PTHR24223">
    <property type="entry name" value="ATP-BINDING CASSETTE SUB-FAMILY C"/>
    <property type="match status" value="1"/>
</dbReference>
<dbReference type="SUPFAM" id="SSF90123">
    <property type="entry name" value="ABC transporter transmembrane region"/>
    <property type="match status" value="2"/>
</dbReference>
<dbReference type="FunFam" id="3.40.50.300:FF:000838">
    <property type="entry name" value="ABC multidrug transporter (Eurofung)"/>
    <property type="match status" value="1"/>
</dbReference>
<keyword evidence="4 10" id="KW-0812">Transmembrane</keyword>
<keyword evidence="5" id="KW-0547">Nucleotide-binding</keyword>
<dbReference type="PROSITE" id="PS50893">
    <property type="entry name" value="ABC_TRANSPORTER_2"/>
    <property type="match status" value="2"/>
</dbReference>
<dbReference type="Gene3D" id="3.40.50.300">
    <property type="entry name" value="P-loop containing nucleotide triphosphate hydrolases"/>
    <property type="match status" value="2"/>
</dbReference>
<feature type="domain" description="ABC transporter" evidence="11">
    <location>
        <begin position="590"/>
        <end position="817"/>
    </location>
</feature>
<comment type="caution">
    <text evidence="13">The sequence shown here is derived from an EMBL/GenBank/DDBJ whole genome shotgun (WGS) entry which is preliminary data.</text>
</comment>
<feature type="domain" description="ABC transporter" evidence="11">
    <location>
        <begin position="1207"/>
        <end position="1439"/>
    </location>
</feature>
<keyword evidence="2" id="KW-0813">Transport</keyword>
<feature type="domain" description="ABC transmembrane type-1" evidence="12">
    <location>
        <begin position="903"/>
        <end position="1170"/>
    </location>
</feature>
<feature type="domain" description="ABC transmembrane type-1" evidence="12">
    <location>
        <begin position="272"/>
        <end position="514"/>
    </location>
</feature>
<dbReference type="SMART" id="SM00382">
    <property type="entry name" value="AAA"/>
    <property type="match status" value="2"/>
</dbReference>
<feature type="transmembrane region" description="Helical" evidence="10">
    <location>
        <begin position="448"/>
        <end position="474"/>
    </location>
</feature>
<dbReference type="PANTHER" id="PTHR24223:SF399">
    <property type="entry name" value="ABC TRANSPORTER ATNG"/>
    <property type="match status" value="1"/>
</dbReference>
<feature type="transmembrane region" description="Helical" evidence="10">
    <location>
        <begin position="74"/>
        <end position="94"/>
    </location>
</feature>
<evidence type="ECO:0000313" key="13">
    <source>
        <dbReference type="EMBL" id="KXH39597.1"/>
    </source>
</evidence>
<name>A0A135SUV4_9PEZI</name>
<dbReference type="CDD" id="cd03244">
    <property type="entry name" value="ABCC_MRP_domain2"/>
    <property type="match status" value="1"/>
</dbReference>
<evidence type="ECO:0000256" key="9">
    <source>
        <dbReference type="SAM" id="MobiDB-lite"/>
    </source>
</evidence>
<feature type="region of interest" description="Disordered" evidence="9">
    <location>
        <begin position="524"/>
        <end position="552"/>
    </location>
</feature>
<evidence type="ECO:0000256" key="10">
    <source>
        <dbReference type="SAM" id="Phobius"/>
    </source>
</evidence>
<evidence type="ECO:0000256" key="3">
    <source>
        <dbReference type="ARBA" id="ARBA00022475"/>
    </source>
</evidence>
<dbReference type="FunFam" id="1.20.1560.10:FF:000066">
    <property type="entry name" value="ABC multidrug transporter (Eurofung)"/>
    <property type="match status" value="1"/>
</dbReference>
<evidence type="ECO:0000256" key="4">
    <source>
        <dbReference type="ARBA" id="ARBA00022692"/>
    </source>
</evidence>
<dbReference type="PROSITE" id="PS00211">
    <property type="entry name" value="ABC_TRANSPORTER_1"/>
    <property type="match status" value="2"/>
</dbReference>
<dbReference type="CDD" id="cd18580">
    <property type="entry name" value="ABC_6TM_ABCC_D2"/>
    <property type="match status" value="1"/>
</dbReference>
<dbReference type="InterPro" id="IPR003593">
    <property type="entry name" value="AAA+_ATPase"/>
</dbReference>
<feature type="transmembrane region" description="Helical" evidence="10">
    <location>
        <begin position="1032"/>
        <end position="1049"/>
    </location>
</feature>
<dbReference type="Pfam" id="PF00005">
    <property type="entry name" value="ABC_tran"/>
    <property type="match status" value="2"/>
</dbReference>
<dbReference type="GO" id="GO:0005886">
    <property type="term" value="C:plasma membrane"/>
    <property type="evidence" value="ECO:0007669"/>
    <property type="project" value="UniProtKB-SubCell"/>
</dbReference>
<feature type="transmembrane region" description="Helical" evidence="10">
    <location>
        <begin position="1002"/>
        <end position="1026"/>
    </location>
</feature>
<feature type="transmembrane region" description="Helical" evidence="10">
    <location>
        <begin position="365"/>
        <end position="386"/>
    </location>
</feature>
<evidence type="ECO:0000256" key="6">
    <source>
        <dbReference type="ARBA" id="ARBA00022840"/>
    </source>
</evidence>
<dbReference type="PROSITE" id="PS50929">
    <property type="entry name" value="ABC_TM1F"/>
    <property type="match status" value="2"/>
</dbReference>
<evidence type="ECO:0000259" key="12">
    <source>
        <dbReference type="PROSITE" id="PS50929"/>
    </source>
</evidence>
<reference evidence="13 14" key="1">
    <citation type="submission" date="2014-02" db="EMBL/GenBank/DDBJ databases">
        <title>The genome sequence of Colletotrichum simmondsii CBS122122.</title>
        <authorList>
            <person name="Baroncelli R."/>
            <person name="Thon M.R."/>
        </authorList>
    </citation>
    <scope>NUCLEOTIDE SEQUENCE [LARGE SCALE GENOMIC DNA]</scope>
    <source>
        <strain evidence="13 14">CBS122122</strain>
    </source>
</reference>
<accession>A0A135SUV4</accession>
<dbReference type="GO" id="GO:0140359">
    <property type="term" value="F:ABC-type transporter activity"/>
    <property type="evidence" value="ECO:0007669"/>
    <property type="project" value="InterPro"/>
</dbReference>
<feature type="transmembrane region" description="Helical" evidence="10">
    <location>
        <begin position="272"/>
        <end position="290"/>
    </location>
</feature>
<dbReference type="Gene3D" id="1.20.1560.10">
    <property type="entry name" value="ABC transporter type 1, transmembrane domain"/>
    <property type="match status" value="2"/>
</dbReference>
<feature type="transmembrane region" description="Helical" evidence="10">
    <location>
        <begin position="1113"/>
        <end position="1132"/>
    </location>
</feature>
<evidence type="ECO:0000256" key="5">
    <source>
        <dbReference type="ARBA" id="ARBA00022741"/>
    </source>
</evidence>
<dbReference type="Pfam" id="PF00664">
    <property type="entry name" value="ABC_membrane"/>
    <property type="match status" value="1"/>
</dbReference>
<feature type="transmembrane region" description="Helical" evidence="10">
    <location>
        <begin position="926"/>
        <end position="953"/>
    </location>
</feature>
<dbReference type="InterPro" id="IPR011527">
    <property type="entry name" value="ABC1_TM_dom"/>
</dbReference>
<dbReference type="InterPro" id="IPR003439">
    <property type="entry name" value="ABC_transporter-like_ATP-bd"/>
</dbReference>
<evidence type="ECO:0000313" key="14">
    <source>
        <dbReference type="Proteomes" id="UP000070328"/>
    </source>
</evidence>
<dbReference type="InterPro" id="IPR044726">
    <property type="entry name" value="ABCC_6TM_D2"/>
</dbReference>
<gene>
    <name evidence="13" type="ORF">CSIM01_06652</name>
</gene>